<evidence type="ECO:0000259" key="7">
    <source>
        <dbReference type="PROSITE" id="PS51007"/>
    </source>
</evidence>
<dbReference type="Proteomes" id="UP000249547">
    <property type="component" value="Unassembled WGS sequence"/>
</dbReference>
<organism evidence="8 9">
    <name type="scientific">Chitinophaga skermanii</name>
    <dbReference type="NCBI Taxonomy" id="331697"/>
    <lineage>
        <taxon>Bacteria</taxon>
        <taxon>Pseudomonadati</taxon>
        <taxon>Bacteroidota</taxon>
        <taxon>Chitinophagia</taxon>
        <taxon>Chitinophagales</taxon>
        <taxon>Chitinophagaceae</taxon>
        <taxon>Chitinophaga</taxon>
    </lineage>
</organism>
<gene>
    <name evidence="8" type="ORF">LX64_00569</name>
</gene>
<reference evidence="8 9" key="1">
    <citation type="submission" date="2018-06" db="EMBL/GenBank/DDBJ databases">
        <title>Genomic Encyclopedia of Archaeal and Bacterial Type Strains, Phase II (KMG-II): from individual species to whole genera.</title>
        <authorList>
            <person name="Goeker M."/>
        </authorList>
    </citation>
    <scope>NUCLEOTIDE SEQUENCE [LARGE SCALE GENOMIC DNA]</scope>
    <source>
        <strain evidence="8 9">DSM 23857</strain>
    </source>
</reference>
<feature type="transmembrane region" description="Helical" evidence="5">
    <location>
        <begin position="142"/>
        <end position="165"/>
    </location>
</feature>
<dbReference type="SUPFAM" id="SSF46626">
    <property type="entry name" value="Cytochrome c"/>
    <property type="match status" value="1"/>
</dbReference>
<dbReference type="GO" id="GO:0020037">
    <property type="term" value="F:heme binding"/>
    <property type="evidence" value="ECO:0007669"/>
    <property type="project" value="InterPro"/>
</dbReference>
<keyword evidence="3 4" id="KW-0408">Iron</keyword>
<dbReference type="RefSeq" id="WP_111596071.1">
    <property type="nucleotide sequence ID" value="NZ_QLLL01000001.1"/>
</dbReference>
<dbReference type="GO" id="GO:0009055">
    <property type="term" value="F:electron transfer activity"/>
    <property type="evidence" value="ECO:0007669"/>
    <property type="project" value="InterPro"/>
</dbReference>
<dbReference type="GO" id="GO:0046872">
    <property type="term" value="F:metal ion binding"/>
    <property type="evidence" value="ECO:0007669"/>
    <property type="project" value="UniProtKB-KW"/>
</dbReference>
<dbReference type="Gene3D" id="1.10.760.10">
    <property type="entry name" value="Cytochrome c-like domain"/>
    <property type="match status" value="1"/>
</dbReference>
<keyword evidence="6" id="KW-0732">Signal</keyword>
<dbReference type="AlphaFoldDB" id="A0A327R4U0"/>
<dbReference type="OrthoDB" id="955119at2"/>
<evidence type="ECO:0000256" key="2">
    <source>
        <dbReference type="ARBA" id="ARBA00022723"/>
    </source>
</evidence>
<keyword evidence="1 4" id="KW-0349">Heme</keyword>
<feature type="chain" id="PRO_5016302269" evidence="6">
    <location>
        <begin position="23"/>
        <end position="175"/>
    </location>
</feature>
<evidence type="ECO:0000256" key="4">
    <source>
        <dbReference type="PROSITE-ProRule" id="PRU00433"/>
    </source>
</evidence>
<keyword evidence="5" id="KW-0472">Membrane</keyword>
<dbReference type="InterPro" id="IPR009056">
    <property type="entry name" value="Cyt_c-like_dom"/>
</dbReference>
<feature type="domain" description="Cytochrome c" evidence="7">
    <location>
        <begin position="23"/>
        <end position="115"/>
    </location>
</feature>
<evidence type="ECO:0000256" key="3">
    <source>
        <dbReference type="ARBA" id="ARBA00023004"/>
    </source>
</evidence>
<dbReference type="EMBL" id="QLLL01000001">
    <property type="protein sequence ID" value="RAJ10962.1"/>
    <property type="molecule type" value="Genomic_DNA"/>
</dbReference>
<evidence type="ECO:0000256" key="5">
    <source>
        <dbReference type="SAM" id="Phobius"/>
    </source>
</evidence>
<keyword evidence="9" id="KW-1185">Reference proteome</keyword>
<evidence type="ECO:0000256" key="1">
    <source>
        <dbReference type="ARBA" id="ARBA00022617"/>
    </source>
</evidence>
<proteinExistence type="predicted"/>
<accession>A0A327R4U0</accession>
<dbReference type="InterPro" id="IPR036909">
    <property type="entry name" value="Cyt_c-like_dom_sf"/>
</dbReference>
<keyword evidence="5" id="KW-0812">Transmembrane</keyword>
<evidence type="ECO:0000313" key="8">
    <source>
        <dbReference type="EMBL" id="RAJ10962.1"/>
    </source>
</evidence>
<name>A0A327R4U0_9BACT</name>
<sequence>MNFRKLILLTMVLVMGVQYTYAADIAEGKEIFLARCASCHNVNKKLVGPALAGVGERRKTAWIEQFIHSSQTVIKSGDKDALALYNEYNQMAMPDHQDLTAAQIASILEYIKSETKATEDKPPFERPGELQPNYKPIEANNWPFFVGFGGVVILLILAMVLAVQVKSVEREKKWK</sequence>
<comment type="caution">
    <text evidence="8">The sequence shown here is derived from an EMBL/GenBank/DDBJ whole genome shotgun (WGS) entry which is preliminary data.</text>
</comment>
<evidence type="ECO:0000256" key="6">
    <source>
        <dbReference type="SAM" id="SignalP"/>
    </source>
</evidence>
<feature type="signal peptide" evidence="6">
    <location>
        <begin position="1"/>
        <end position="22"/>
    </location>
</feature>
<protein>
    <submittedName>
        <fullName evidence="8">Cytochrome c</fullName>
    </submittedName>
</protein>
<keyword evidence="2 4" id="KW-0479">Metal-binding</keyword>
<dbReference type="Pfam" id="PF00034">
    <property type="entry name" value="Cytochrom_C"/>
    <property type="match status" value="1"/>
</dbReference>
<dbReference type="PROSITE" id="PS51007">
    <property type="entry name" value="CYTC"/>
    <property type="match status" value="1"/>
</dbReference>
<evidence type="ECO:0000313" key="9">
    <source>
        <dbReference type="Proteomes" id="UP000249547"/>
    </source>
</evidence>
<keyword evidence="5" id="KW-1133">Transmembrane helix</keyword>